<dbReference type="InterPro" id="IPR025846">
    <property type="entry name" value="TBL_N"/>
</dbReference>
<comment type="caution">
    <text evidence="9">The sequence shown here is derived from an EMBL/GenBank/DDBJ whole genome shotgun (WGS) entry which is preliminary data.</text>
</comment>
<dbReference type="GO" id="GO:0016413">
    <property type="term" value="F:O-acetyltransferase activity"/>
    <property type="evidence" value="ECO:0007669"/>
    <property type="project" value="InterPro"/>
</dbReference>
<evidence type="ECO:0000313" key="10">
    <source>
        <dbReference type="Proteomes" id="UP000593564"/>
    </source>
</evidence>
<comment type="similarity">
    <text evidence="2">Belongs to the PC-esterase family. TBL subfamily.</text>
</comment>
<dbReference type="Pfam" id="PF14416">
    <property type="entry name" value="PMR5N"/>
    <property type="match status" value="1"/>
</dbReference>
<feature type="domain" description="Trichome birefringence-like C-terminal" evidence="7">
    <location>
        <begin position="237"/>
        <end position="330"/>
    </location>
</feature>
<evidence type="ECO:0000256" key="4">
    <source>
        <dbReference type="ARBA" id="ARBA00022968"/>
    </source>
</evidence>
<keyword evidence="10" id="KW-1185">Reference proteome</keyword>
<evidence type="ECO:0000313" key="9">
    <source>
        <dbReference type="EMBL" id="KAF5961401.1"/>
    </source>
</evidence>
<dbReference type="GO" id="GO:0005794">
    <property type="term" value="C:Golgi apparatus"/>
    <property type="evidence" value="ECO:0007669"/>
    <property type="project" value="TreeGrafter"/>
</dbReference>
<dbReference type="Pfam" id="PF13839">
    <property type="entry name" value="PC-Esterase"/>
    <property type="match status" value="2"/>
</dbReference>
<reference evidence="9 10" key="2">
    <citation type="submission" date="2020-07" db="EMBL/GenBank/DDBJ databases">
        <title>Genome assembly of wild tea tree DASZ reveals pedigree and selection history of tea varieties.</title>
        <authorList>
            <person name="Zhang W."/>
        </authorList>
    </citation>
    <scope>NUCLEOTIDE SEQUENCE [LARGE SCALE GENOMIC DNA]</scope>
    <source>
        <strain evidence="10">cv. G240</strain>
        <tissue evidence="9">Leaf</tissue>
    </source>
</reference>
<evidence type="ECO:0000259" key="8">
    <source>
        <dbReference type="Pfam" id="PF14416"/>
    </source>
</evidence>
<dbReference type="InterPro" id="IPR026057">
    <property type="entry name" value="TBL_C"/>
</dbReference>
<sequence length="336" mass="38633">MELPSGKSTALYSSKKAILPMLTLILLTTIPLYLYNNSPFITRSVEIRINSSVPLFQKNNLSLALHSPQNTTNDSTNVELDQKCDIFNGNWVPYPKEPYYTNETKCVIDDRQNCMKFGRPDTEFMKWRWKPDECELPLFNAVQFLELVRGKTLAFVGDSVGRNQMQSLTCLLASAAYPIDVSEVQDTKFRRWLYTDYDFTMKALWSPLLDEADEAWATQIENVDIVIISAGQWGELCENKALTKEEMKLDGYNLEFYLTQVEELRAAEIEGRKKGLEFRILDTTEAMAMRPDGHPNHYGHGPNENKTVADCVHWCMPGPIDTWNEFLLQMLKIEED</sequence>
<evidence type="ECO:0000256" key="6">
    <source>
        <dbReference type="ARBA" id="ARBA00023136"/>
    </source>
</evidence>
<name>A0A7J7I9Z6_CAMSI</name>
<dbReference type="GO" id="GO:0016020">
    <property type="term" value="C:membrane"/>
    <property type="evidence" value="ECO:0007669"/>
    <property type="project" value="UniProtKB-SubCell"/>
</dbReference>
<accession>A0A7J7I9Z6</accession>
<keyword evidence="4" id="KW-0735">Signal-anchor</keyword>
<evidence type="ECO:0000256" key="1">
    <source>
        <dbReference type="ARBA" id="ARBA00004167"/>
    </source>
</evidence>
<dbReference type="InterPro" id="IPR029962">
    <property type="entry name" value="TBL"/>
</dbReference>
<evidence type="ECO:0000259" key="7">
    <source>
        <dbReference type="Pfam" id="PF13839"/>
    </source>
</evidence>
<keyword evidence="6" id="KW-0472">Membrane</keyword>
<evidence type="ECO:0000256" key="5">
    <source>
        <dbReference type="ARBA" id="ARBA00022989"/>
    </source>
</evidence>
<dbReference type="EMBL" id="JACBKZ010000001">
    <property type="protein sequence ID" value="KAF5961401.1"/>
    <property type="molecule type" value="Genomic_DNA"/>
</dbReference>
<proteinExistence type="inferred from homology"/>
<evidence type="ECO:0000256" key="3">
    <source>
        <dbReference type="ARBA" id="ARBA00022692"/>
    </source>
</evidence>
<feature type="domain" description="Trichome birefringence-like C-terminal" evidence="7">
    <location>
        <begin position="136"/>
        <end position="209"/>
    </location>
</feature>
<evidence type="ECO:0000256" key="2">
    <source>
        <dbReference type="ARBA" id="ARBA00007727"/>
    </source>
</evidence>
<keyword evidence="3" id="KW-0812">Transmembrane</keyword>
<reference evidence="10" key="1">
    <citation type="journal article" date="2020" name="Nat. Commun.">
        <title>Genome assembly of wild tea tree DASZ reveals pedigree and selection history of tea varieties.</title>
        <authorList>
            <person name="Zhang W."/>
            <person name="Zhang Y."/>
            <person name="Qiu H."/>
            <person name="Guo Y."/>
            <person name="Wan H."/>
            <person name="Zhang X."/>
            <person name="Scossa F."/>
            <person name="Alseekh S."/>
            <person name="Zhang Q."/>
            <person name="Wang P."/>
            <person name="Xu L."/>
            <person name="Schmidt M.H."/>
            <person name="Jia X."/>
            <person name="Li D."/>
            <person name="Zhu A."/>
            <person name="Guo F."/>
            <person name="Chen W."/>
            <person name="Ni D."/>
            <person name="Usadel B."/>
            <person name="Fernie A.R."/>
            <person name="Wen W."/>
        </authorList>
    </citation>
    <scope>NUCLEOTIDE SEQUENCE [LARGE SCALE GENOMIC DNA]</scope>
    <source>
        <strain evidence="10">cv. G240</strain>
    </source>
</reference>
<dbReference type="Proteomes" id="UP000593564">
    <property type="component" value="Unassembled WGS sequence"/>
</dbReference>
<comment type="subcellular location">
    <subcellularLocation>
        <location evidence="1">Membrane</location>
        <topology evidence="1">Single-pass membrane protein</topology>
    </subcellularLocation>
</comment>
<dbReference type="PANTHER" id="PTHR32285:SF13">
    <property type="entry name" value="TRICHOME BIREFRINGENCE-LIKE N-TERMINAL DOMAIN-CONTAINING PROTEIN"/>
    <property type="match status" value="1"/>
</dbReference>
<organism evidence="9 10">
    <name type="scientific">Camellia sinensis</name>
    <name type="common">Tea plant</name>
    <name type="synonym">Thea sinensis</name>
    <dbReference type="NCBI Taxonomy" id="4442"/>
    <lineage>
        <taxon>Eukaryota</taxon>
        <taxon>Viridiplantae</taxon>
        <taxon>Streptophyta</taxon>
        <taxon>Embryophyta</taxon>
        <taxon>Tracheophyta</taxon>
        <taxon>Spermatophyta</taxon>
        <taxon>Magnoliopsida</taxon>
        <taxon>eudicotyledons</taxon>
        <taxon>Gunneridae</taxon>
        <taxon>Pentapetalae</taxon>
        <taxon>asterids</taxon>
        <taxon>Ericales</taxon>
        <taxon>Theaceae</taxon>
        <taxon>Camellia</taxon>
    </lineage>
</organism>
<keyword evidence="5" id="KW-1133">Transmembrane helix</keyword>
<protein>
    <recommendedName>
        <fullName evidence="11">Trichome birefringence-like N-terminal domain-containing protein</fullName>
    </recommendedName>
</protein>
<feature type="domain" description="Trichome birefringence-like N-terminal" evidence="8">
    <location>
        <begin position="82"/>
        <end position="135"/>
    </location>
</feature>
<gene>
    <name evidence="9" type="ORF">HYC85_002610</name>
</gene>
<dbReference type="PANTHER" id="PTHR32285">
    <property type="entry name" value="PROTEIN TRICHOME BIREFRINGENCE-LIKE 9-RELATED"/>
    <property type="match status" value="1"/>
</dbReference>
<dbReference type="AlphaFoldDB" id="A0A7J7I9Z6"/>
<evidence type="ECO:0008006" key="11">
    <source>
        <dbReference type="Google" id="ProtNLM"/>
    </source>
</evidence>